<gene>
    <name evidence="1" type="ORF">HXO58_07885</name>
</gene>
<organism evidence="1 2">
    <name type="scientific">Rothia mucilaginosa</name>
    <dbReference type="NCBI Taxonomy" id="43675"/>
    <lineage>
        <taxon>Bacteria</taxon>
        <taxon>Bacillati</taxon>
        <taxon>Actinomycetota</taxon>
        <taxon>Actinomycetes</taxon>
        <taxon>Micrococcales</taxon>
        <taxon>Micrococcaceae</taxon>
        <taxon>Rothia</taxon>
    </lineage>
</organism>
<dbReference type="EMBL" id="JABZXL010000024">
    <property type="protein sequence ID" value="MBF1659738.1"/>
    <property type="molecule type" value="Genomic_DNA"/>
</dbReference>
<dbReference type="AlphaFoldDB" id="A0A930KZ81"/>
<name>A0A930KZ81_9MICC</name>
<sequence length="47" mass="5345">MTSAWETGQAAALRHLQATNLNAYTAARTHHKAHINRFTQEATRQLR</sequence>
<dbReference type="Proteomes" id="UP000713964">
    <property type="component" value="Unassembled WGS sequence"/>
</dbReference>
<accession>A0A930KZ81</accession>
<protein>
    <submittedName>
        <fullName evidence="1">Uncharacterized protein</fullName>
    </submittedName>
</protein>
<proteinExistence type="predicted"/>
<comment type="caution">
    <text evidence="1">The sequence shown here is derived from an EMBL/GenBank/DDBJ whole genome shotgun (WGS) entry which is preliminary data.</text>
</comment>
<evidence type="ECO:0000313" key="2">
    <source>
        <dbReference type="Proteomes" id="UP000713964"/>
    </source>
</evidence>
<evidence type="ECO:0000313" key="1">
    <source>
        <dbReference type="EMBL" id="MBF1659738.1"/>
    </source>
</evidence>
<reference evidence="1" key="1">
    <citation type="submission" date="2020-04" db="EMBL/GenBank/DDBJ databases">
        <title>Deep metagenomics examines the oral microbiome during advanced dental caries in children, revealing novel taxa and co-occurrences with host molecules.</title>
        <authorList>
            <person name="Baker J.L."/>
            <person name="Morton J.T."/>
            <person name="Dinis M."/>
            <person name="Alvarez R."/>
            <person name="Tran N.C."/>
            <person name="Knight R."/>
            <person name="Edlund A."/>
        </authorList>
    </citation>
    <scope>NUCLEOTIDE SEQUENCE</scope>
    <source>
        <strain evidence="1">JCVI_29_bin.11</strain>
    </source>
</reference>